<comment type="similarity">
    <text evidence="2">Belongs to the major facilitator superfamily. Sugar transporter (TC 2.A.1.1) family.</text>
</comment>
<comment type="subcellular location">
    <subcellularLocation>
        <location evidence="1">Membrane</location>
        <topology evidence="1">Multi-pass membrane protein</topology>
    </subcellularLocation>
</comment>
<keyword evidence="5 9" id="KW-1133">Transmembrane helix</keyword>
<evidence type="ECO:0000256" key="9">
    <source>
        <dbReference type="SAM" id="Phobius"/>
    </source>
</evidence>
<keyword evidence="6 9" id="KW-0472">Membrane</keyword>
<dbReference type="RefSeq" id="XP_025379951.1">
    <property type="nucleotide sequence ID" value="XM_025523176.1"/>
</dbReference>
<dbReference type="PROSITE" id="PS50850">
    <property type="entry name" value="MFS"/>
    <property type="match status" value="1"/>
</dbReference>
<dbReference type="GO" id="GO:0005351">
    <property type="term" value="F:carbohydrate:proton symporter activity"/>
    <property type="evidence" value="ECO:0007669"/>
    <property type="project" value="TreeGrafter"/>
</dbReference>
<dbReference type="InterPro" id="IPR003663">
    <property type="entry name" value="Sugar/inositol_transpt"/>
</dbReference>
<evidence type="ECO:0000313" key="12">
    <source>
        <dbReference type="Proteomes" id="UP000245768"/>
    </source>
</evidence>
<name>A0A316YXG5_9BASI</name>
<feature type="transmembrane region" description="Helical" evidence="9">
    <location>
        <begin position="524"/>
        <end position="543"/>
    </location>
</feature>
<evidence type="ECO:0000256" key="3">
    <source>
        <dbReference type="ARBA" id="ARBA00022448"/>
    </source>
</evidence>
<feature type="region of interest" description="Disordered" evidence="8">
    <location>
        <begin position="280"/>
        <end position="299"/>
    </location>
</feature>
<keyword evidence="3" id="KW-0813">Transport</keyword>
<dbReference type="GO" id="GO:0016020">
    <property type="term" value="C:membrane"/>
    <property type="evidence" value="ECO:0007669"/>
    <property type="project" value="UniProtKB-SubCell"/>
</dbReference>
<feature type="transmembrane region" description="Helical" evidence="9">
    <location>
        <begin position="458"/>
        <end position="482"/>
    </location>
</feature>
<dbReference type="PROSITE" id="PS00217">
    <property type="entry name" value="SUGAR_TRANSPORT_2"/>
    <property type="match status" value="1"/>
</dbReference>
<dbReference type="Pfam" id="PF00083">
    <property type="entry name" value="Sugar_tr"/>
    <property type="match status" value="2"/>
</dbReference>
<dbReference type="InterPro" id="IPR050360">
    <property type="entry name" value="MFS_Sugar_Transporters"/>
</dbReference>
<feature type="transmembrane region" description="Helical" evidence="9">
    <location>
        <begin position="53"/>
        <end position="83"/>
    </location>
</feature>
<feature type="transmembrane region" description="Helical" evidence="9">
    <location>
        <begin position="230"/>
        <end position="251"/>
    </location>
</feature>
<feature type="transmembrane region" description="Helical" evidence="9">
    <location>
        <begin position="419"/>
        <end position="438"/>
    </location>
</feature>
<comment type="catalytic activity">
    <reaction evidence="7">
        <text>myo-inositol(out) + H(+)(out) = myo-inositol(in) + H(+)(in)</text>
        <dbReference type="Rhea" id="RHEA:60364"/>
        <dbReference type="ChEBI" id="CHEBI:15378"/>
        <dbReference type="ChEBI" id="CHEBI:17268"/>
    </reaction>
</comment>
<reference evidence="11 12" key="1">
    <citation type="journal article" date="2018" name="Mol. Biol. Evol.">
        <title>Broad Genomic Sampling Reveals a Smut Pathogenic Ancestry of the Fungal Clade Ustilaginomycotina.</title>
        <authorList>
            <person name="Kijpornyongpan T."/>
            <person name="Mondo S.J."/>
            <person name="Barry K."/>
            <person name="Sandor L."/>
            <person name="Lee J."/>
            <person name="Lipzen A."/>
            <person name="Pangilinan J."/>
            <person name="LaButti K."/>
            <person name="Hainaut M."/>
            <person name="Henrissat B."/>
            <person name="Grigoriev I.V."/>
            <person name="Spatafora J.W."/>
            <person name="Aime M.C."/>
        </authorList>
    </citation>
    <scope>NUCLEOTIDE SEQUENCE [LARGE SCALE GENOMIC DNA]</scope>
    <source>
        <strain evidence="11 12">MCA 4198</strain>
    </source>
</reference>
<keyword evidence="12" id="KW-1185">Reference proteome</keyword>
<dbReference type="STRING" id="215250.A0A316YXG5"/>
<evidence type="ECO:0000259" key="10">
    <source>
        <dbReference type="PROSITE" id="PS50850"/>
    </source>
</evidence>
<feature type="transmembrane region" description="Helical" evidence="9">
    <location>
        <begin position="103"/>
        <end position="121"/>
    </location>
</feature>
<feature type="transmembrane region" description="Helical" evidence="9">
    <location>
        <begin position="133"/>
        <end position="152"/>
    </location>
</feature>
<dbReference type="Gene3D" id="1.20.1250.20">
    <property type="entry name" value="MFS general substrate transporter like domains"/>
    <property type="match status" value="1"/>
</dbReference>
<dbReference type="InterPro" id="IPR020846">
    <property type="entry name" value="MFS_dom"/>
</dbReference>
<sequence length="570" mass="61466">MSEHTSSSFRDKDDTAKSPGALETGVQDANEKHLDIIHGHDDGDGAQITLASLLLGVGICVGGFLFGYDIGVISGCLVMPDFINRFGAPDPKNPGLNYLPDEHSSLITSLLSAGTFFGALLQAPVSDYAGRKASMLVWAGFFTVGAIVQTASGDKSQSANLAQIVAGRFIAGLGVGALSGLCPLYLAETAPKSIRGAMVSCYQLLIIFGIFLSYAISYGTHHIETSSASWRVPVGLQCAWGLGLVAIMIFLPESPRWLLQRERPVEARRIMANMRGITLQSQQHNPIPSSSSSSKKGINDNDGALRGDAAMEADLQEMVEGIEAEAAAFAGRNYITAYALCFGRKGQMWRRTLTGMMLQTLQQLCGQNFYYYYGPTFFKAAGTQLDPLLIQLIFGAVSLACTVPALITIENVGRRKSLLVGAAAQAFCAYVVAFVGHYGLAPDKQAPQNASQRNSANAFIAFAVLHLAAFSALWGPTPWVYLSESFPQHLRAKSISLGSAANWFWNFMLSYFSNKIAAKYGPFIMLIFGSVMIFAVLFVFFAVPEVKGLTLEQVDEMYDDRSWASATSSS</sequence>
<feature type="compositionally biased region" description="Basic and acidic residues" evidence="8">
    <location>
        <begin position="1"/>
        <end position="16"/>
    </location>
</feature>
<evidence type="ECO:0000256" key="7">
    <source>
        <dbReference type="ARBA" id="ARBA00049119"/>
    </source>
</evidence>
<evidence type="ECO:0000313" key="11">
    <source>
        <dbReference type="EMBL" id="PWN92753.1"/>
    </source>
</evidence>
<protein>
    <submittedName>
        <fullName evidence="11">General substrate transporter</fullName>
    </submittedName>
</protein>
<evidence type="ECO:0000256" key="1">
    <source>
        <dbReference type="ARBA" id="ARBA00004141"/>
    </source>
</evidence>
<feature type="transmembrane region" description="Helical" evidence="9">
    <location>
        <begin position="494"/>
        <end position="512"/>
    </location>
</feature>
<feature type="transmembrane region" description="Helical" evidence="9">
    <location>
        <begin position="164"/>
        <end position="187"/>
    </location>
</feature>
<organism evidence="11 12">
    <name type="scientific">Acaromyces ingoldii</name>
    <dbReference type="NCBI Taxonomy" id="215250"/>
    <lineage>
        <taxon>Eukaryota</taxon>
        <taxon>Fungi</taxon>
        <taxon>Dikarya</taxon>
        <taxon>Basidiomycota</taxon>
        <taxon>Ustilaginomycotina</taxon>
        <taxon>Exobasidiomycetes</taxon>
        <taxon>Exobasidiales</taxon>
        <taxon>Cryptobasidiaceae</taxon>
        <taxon>Acaromyces</taxon>
    </lineage>
</organism>
<gene>
    <name evidence="11" type="ORF">FA10DRAFT_273609</name>
</gene>
<feature type="transmembrane region" description="Helical" evidence="9">
    <location>
        <begin position="199"/>
        <end position="218"/>
    </location>
</feature>
<dbReference type="PROSITE" id="PS00216">
    <property type="entry name" value="SUGAR_TRANSPORT_1"/>
    <property type="match status" value="1"/>
</dbReference>
<dbReference type="InterPro" id="IPR005828">
    <property type="entry name" value="MFS_sugar_transport-like"/>
</dbReference>
<evidence type="ECO:0000256" key="8">
    <source>
        <dbReference type="SAM" id="MobiDB-lite"/>
    </source>
</evidence>
<dbReference type="Proteomes" id="UP000245768">
    <property type="component" value="Unassembled WGS sequence"/>
</dbReference>
<feature type="transmembrane region" description="Helical" evidence="9">
    <location>
        <begin position="388"/>
        <end position="407"/>
    </location>
</feature>
<dbReference type="OrthoDB" id="2241241at2759"/>
<evidence type="ECO:0000256" key="4">
    <source>
        <dbReference type="ARBA" id="ARBA00022692"/>
    </source>
</evidence>
<dbReference type="CDD" id="cd17356">
    <property type="entry name" value="MFS_HXT"/>
    <property type="match status" value="1"/>
</dbReference>
<evidence type="ECO:0000256" key="2">
    <source>
        <dbReference type="ARBA" id="ARBA00010992"/>
    </source>
</evidence>
<dbReference type="InterPro" id="IPR036259">
    <property type="entry name" value="MFS_trans_sf"/>
</dbReference>
<dbReference type="EMBL" id="KZ819634">
    <property type="protein sequence ID" value="PWN92753.1"/>
    <property type="molecule type" value="Genomic_DNA"/>
</dbReference>
<feature type="region of interest" description="Disordered" evidence="8">
    <location>
        <begin position="1"/>
        <end position="22"/>
    </location>
</feature>
<dbReference type="GeneID" id="37045092"/>
<feature type="domain" description="Major facilitator superfamily (MFS) profile" evidence="10">
    <location>
        <begin position="55"/>
        <end position="547"/>
    </location>
</feature>
<evidence type="ECO:0000256" key="6">
    <source>
        <dbReference type="ARBA" id="ARBA00023136"/>
    </source>
</evidence>
<evidence type="ECO:0000256" key="5">
    <source>
        <dbReference type="ARBA" id="ARBA00022989"/>
    </source>
</evidence>
<dbReference type="SUPFAM" id="SSF103473">
    <property type="entry name" value="MFS general substrate transporter"/>
    <property type="match status" value="1"/>
</dbReference>
<dbReference type="InParanoid" id="A0A316YXG5"/>
<keyword evidence="4 9" id="KW-0812">Transmembrane</keyword>
<proteinExistence type="inferred from homology"/>
<dbReference type="PANTHER" id="PTHR48022:SF91">
    <property type="entry name" value="MAJOR FACILITATOR SUPERFAMILY (MFS) PROFILE DOMAIN-CONTAINING PROTEIN-RELATED"/>
    <property type="match status" value="1"/>
</dbReference>
<dbReference type="PANTHER" id="PTHR48022">
    <property type="entry name" value="PLASTIDIC GLUCOSE TRANSPORTER 4"/>
    <property type="match status" value="1"/>
</dbReference>
<accession>A0A316YXG5</accession>
<dbReference type="PRINTS" id="PR00171">
    <property type="entry name" value="SUGRTRNSPORT"/>
</dbReference>
<dbReference type="InterPro" id="IPR005829">
    <property type="entry name" value="Sugar_transporter_CS"/>
</dbReference>
<dbReference type="AlphaFoldDB" id="A0A316YXG5"/>